<dbReference type="PRINTS" id="PR00839">
    <property type="entry name" value="V8PROTEASE"/>
</dbReference>
<dbReference type="SUPFAM" id="SSF50494">
    <property type="entry name" value="Trypsin-like serine proteases"/>
    <property type="match status" value="1"/>
</dbReference>
<keyword evidence="2 6" id="KW-0645">Protease</keyword>
<dbReference type="OrthoDB" id="3693942at2759"/>
<gene>
    <name evidence="8" type="ORF">LY89DRAFT_678347</name>
</gene>
<dbReference type="Proteomes" id="UP000070700">
    <property type="component" value="Unassembled WGS sequence"/>
</dbReference>
<name>A0A132B2X3_MOLSC</name>
<dbReference type="GeneID" id="28823462"/>
<evidence type="ECO:0000256" key="3">
    <source>
        <dbReference type="ARBA" id="ARBA00022729"/>
    </source>
</evidence>
<evidence type="ECO:0000256" key="7">
    <source>
        <dbReference type="SAM" id="MobiDB-lite"/>
    </source>
</evidence>
<comment type="similarity">
    <text evidence="1 6">Belongs to the peptidase S1B family.</text>
</comment>
<dbReference type="GO" id="GO:0006508">
    <property type="term" value="P:proteolysis"/>
    <property type="evidence" value="ECO:0007669"/>
    <property type="project" value="UniProtKB-KW"/>
</dbReference>
<evidence type="ECO:0000256" key="6">
    <source>
        <dbReference type="RuleBase" id="RU004296"/>
    </source>
</evidence>
<dbReference type="EMBL" id="KQ947443">
    <property type="protein sequence ID" value="KUJ06758.1"/>
    <property type="molecule type" value="Genomic_DNA"/>
</dbReference>
<evidence type="ECO:0000313" key="9">
    <source>
        <dbReference type="Proteomes" id="UP000070700"/>
    </source>
</evidence>
<evidence type="ECO:0000256" key="5">
    <source>
        <dbReference type="ARBA" id="ARBA00022825"/>
    </source>
</evidence>
<keyword evidence="4 6" id="KW-0378">Hydrolase</keyword>
<dbReference type="InterPro" id="IPR008256">
    <property type="entry name" value="Peptidase_S1B"/>
</dbReference>
<dbReference type="AlphaFoldDB" id="A0A132B2X3"/>
<dbReference type="InterPro" id="IPR050966">
    <property type="entry name" value="Glutamyl_endopeptidase"/>
</dbReference>
<evidence type="ECO:0000313" key="8">
    <source>
        <dbReference type="EMBL" id="KUJ06758.1"/>
    </source>
</evidence>
<accession>A0A132B2X3</accession>
<dbReference type="RefSeq" id="XP_018061113.1">
    <property type="nucleotide sequence ID" value="XM_018213736.1"/>
</dbReference>
<keyword evidence="5 6" id="KW-0720">Serine protease</keyword>
<feature type="compositionally biased region" description="Low complexity" evidence="7">
    <location>
        <begin position="305"/>
        <end position="324"/>
    </location>
</feature>
<evidence type="ECO:0000256" key="4">
    <source>
        <dbReference type="ARBA" id="ARBA00022801"/>
    </source>
</evidence>
<evidence type="ECO:0000256" key="2">
    <source>
        <dbReference type="ARBA" id="ARBA00022670"/>
    </source>
</evidence>
<keyword evidence="9" id="KW-1185">Reference proteome</keyword>
<dbReference type="STRING" id="149040.A0A132B2X3"/>
<dbReference type="GO" id="GO:0008236">
    <property type="term" value="F:serine-type peptidase activity"/>
    <property type="evidence" value="ECO:0007669"/>
    <property type="project" value="UniProtKB-KW"/>
</dbReference>
<organism evidence="8 9">
    <name type="scientific">Mollisia scopiformis</name>
    <name type="common">Conifer needle endophyte fungus</name>
    <name type="synonym">Phialocephala scopiformis</name>
    <dbReference type="NCBI Taxonomy" id="149040"/>
    <lineage>
        <taxon>Eukaryota</taxon>
        <taxon>Fungi</taxon>
        <taxon>Dikarya</taxon>
        <taxon>Ascomycota</taxon>
        <taxon>Pezizomycotina</taxon>
        <taxon>Leotiomycetes</taxon>
        <taxon>Helotiales</taxon>
        <taxon>Mollisiaceae</taxon>
        <taxon>Mollisia</taxon>
    </lineage>
</organism>
<evidence type="ECO:0000256" key="1">
    <source>
        <dbReference type="ARBA" id="ARBA00008764"/>
    </source>
</evidence>
<feature type="region of interest" description="Disordered" evidence="7">
    <location>
        <begin position="341"/>
        <end position="365"/>
    </location>
</feature>
<protein>
    <recommendedName>
        <fullName evidence="6">Serine protease</fullName>
        <ecNumber evidence="6">3.4.21.-</ecNumber>
    </recommendedName>
</protein>
<dbReference type="Gene3D" id="2.40.10.10">
    <property type="entry name" value="Trypsin-like serine proteases"/>
    <property type="match status" value="2"/>
</dbReference>
<feature type="region of interest" description="Disordered" evidence="7">
    <location>
        <begin position="304"/>
        <end position="324"/>
    </location>
</feature>
<dbReference type="EC" id="3.4.21.-" evidence="6"/>
<sequence length="736" mass="76092">MAVLPTPSNYAAIWNLNPPSSTIPLQESAFALGVKGPESIGVDRRTLVSYSDYADGGEYRAIIKLFVCYERQPNDGNWGMATGWLIAPDLLVTAGHVAYDFGPTTQYGKAVIVKAYMGYTGAVNVTPTNLSRRNVQLQYGATFITTTGWLQSAGQAERADVSFLKLAGTFTGNFRPFSYIDTPLSGVAVNIGVVGYPADQQNSAGEAGAEMYQMIQSPVIRQSDNSVIGVHVFNEGTVNSASDVNGRYGNMFGPFIRAFSEMDAPIGNILNINVIKPLTAGPDTLNLTNIVNVTFSGGVTVSPLPGTDTNGTGGSTTTPVTPVTPVVPVSPVLPVAPVVPGTTGTTGSTGSTSSTIAPTGGSTTTTSGTEGFLDVLKDIVKVSLPVIDTGLRILFPSVGPLSPCAAAIGGVALGAICEACESAFNSSTRTFQPASAPTADSLNGCAQRAILAETALQAAFRLDSREPQGQQIITDMANIYATVQPLEDLNMKLFPAIAGPILRIALNDITATPPTQSATQVKVPLPGVAAVESSFSSTINTSFATQLLQPTIIVPGQESFFDNLSSVISTGLQYATPITTTLAQSAVKSALSASPESALEATARDNIVSLPLFRRAIVAECALQAVQKIDTTTLASLPLYDEQGNPTTEGFFDTMTKAMQTIGQKVLDAAPDVIASVGPIVASLVASAIQKPSGGGSRAASDLPMTAGVVSVQPISIAALADSRPGTSPVPAAETV</sequence>
<proteinExistence type="inferred from homology"/>
<dbReference type="KEGG" id="psco:LY89DRAFT_678347"/>
<dbReference type="InterPro" id="IPR043504">
    <property type="entry name" value="Peptidase_S1_PA_chymotrypsin"/>
</dbReference>
<dbReference type="PANTHER" id="PTHR15462">
    <property type="entry name" value="SERINE PROTEASE"/>
    <property type="match status" value="1"/>
</dbReference>
<keyword evidence="3" id="KW-0732">Signal</keyword>
<reference evidence="8 9" key="1">
    <citation type="submission" date="2015-10" db="EMBL/GenBank/DDBJ databases">
        <title>Full genome of DAOMC 229536 Phialocephala scopiformis, a fungal endophyte of spruce producing the potent anti-insectan compound rugulosin.</title>
        <authorList>
            <consortium name="DOE Joint Genome Institute"/>
            <person name="Walker A.K."/>
            <person name="Frasz S.L."/>
            <person name="Seifert K.A."/>
            <person name="Miller J.D."/>
            <person name="Mondo S.J."/>
            <person name="Labutti K."/>
            <person name="Lipzen A."/>
            <person name="Dockter R."/>
            <person name="Kennedy M."/>
            <person name="Grigoriev I.V."/>
            <person name="Spatafora J.W."/>
        </authorList>
    </citation>
    <scope>NUCLEOTIDE SEQUENCE [LARGE SCALE GENOMIC DNA]</scope>
    <source>
        <strain evidence="8 9">CBS 120377</strain>
    </source>
</reference>
<dbReference type="InterPro" id="IPR009003">
    <property type="entry name" value="Peptidase_S1_PA"/>
</dbReference>
<dbReference type="InParanoid" id="A0A132B2X3"/>
<dbReference type="PANTHER" id="PTHR15462:SF8">
    <property type="entry name" value="SERINE PROTEASE"/>
    <property type="match status" value="1"/>
</dbReference>